<reference evidence="2 3" key="1">
    <citation type="journal article" date="2018" name="Sci. Rep.">
        <title>Genomic signatures of local adaptation to the degree of environmental predictability in rotifers.</title>
        <authorList>
            <person name="Franch-Gras L."/>
            <person name="Hahn C."/>
            <person name="Garcia-Roger E.M."/>
            <person name="Carmona M.J."/>
            <person name="Serra M."/>
            <person name="Gomez A."/>
        </authorList>
    </citation>
    <scope>NUCLEOTIDE SEQUENCE [LARGE SCALE GENOMIC DNA]</scope>
    <source>
        <strain evidence="2">HYR1</strain>
    </source>
</reference>
<protein>
    <submittedName>
        <fullName evidence="2">Transformation transcription domain-associated-like isoform X3</fullName>
    </submittedName>
</protein>
<keyword evidence="3" id="KW-1185">Reference proteome</keyword>
<dbReference type="Proteomes" id="UP000276133">
    <property type="component" value="Unassembled WGS sequence"/>
</dbReference>
<evidence type="ECO:0000313" key="3">
    <source>
        <dbReference type="Proteomes" id="UP000276133"/>
    </source>
</evidence>
<dbReference type="Pfam" id="PF02259">
    <property type="entry name" value="FAT"/>
    <property type="match status" value="1"/>
</dbReference>
<sequence length="545" mass="64569">MDNLINHFENLSLNLIKSSRKKKDGSDKKFLNIYKEKNEESESMQIDQESLRFNLIKKLFQFEKNLFKMVKKKNVTNLIDPICNLCHIHTDLAHSIWTQLFVKFFNLFNEKQKTNLINELTPFFASGIHCIQKNTQLSVLNTFCESMIEFGGHLNAYFAHILKPSLLSYLAKNHNLWHRSILLCENQYLMEPNIDVLQEEDLKTGLLVSNRTINDPTRIALIYEQQGMYLQAQKLFEDMISKNVDSYLNDYLNKEEQILESNLWEEKWVTCCKELNQWSELNEYISTKDNDLSLALDCAWKSQSDWQLMKTCLMTQKENNIPKDQLWKWYLFQGYYLVCNPDDLHHLMLQGQSVFSLSAAIESKVEKCMISALKEWRRLPKLITPAHTSLLQAAQQIIELQEAFQIQQNLTTPINQTQALQETKGIIKTWRTRLPLINDNLSYWNDIFQWRQFHYESFTNYFEKQQPNPNQAMLGVHALAQGSKIRIRIEKNLKKFTKQNLNLVYLNWKSGYYKYLICIGLRLVHVYLIDFSIFEILIFKKYLRK</sequence>
<feature type="domain" description="PIK-related kinase FAT" evidence="1">
    <location>
        <begin position="293"/>
        <end position="473"/>
    </location>
</feature>
<gene>
    <name evidence="2" type="ORF">BpHYR1_043964</name>
</gene>
<organism evidence="2 3">
    <name type="scientific">Brachionus plicatilis</name>
    <name type="common">Marine rotifer</name>
    <name type="synonym">Brachionus muelleri</name>
    <dbReference type="NCBI Taxonomy" id="10195"/>
    <lineage>
        <taxon>Eukaryota</taxon>
        <taxon>Metazoa</taxon>
        <taxon>Spiralia</taxon>
        <taxon>Gnathifera</taxon>
        <taxon>Rotifera</taxon>
        <taxon>Eurotatoria</taxon>
        <taxon>Monogononta</taxon>
        <taxon>Pseudotrocha</taxon>
        <taxon>Ploima</taxon>
        <taxon>Brachionidae</taxon>
        <taxon>Brachionus</taxon>
    </lineage>
</organism>
<dbReference type="InterPro" id="IPR003151">
    <property type="entry name" value="PIK-rel_kinase_FAT"/>
</dbReference>
<accession>A0A3M7PWN7</accession>
<comment type="caution">
    <text evidence="2">The sequence shown here is derived from an EMBL/GenBank/DDBJ whole genome shotgun (WGS) entry which is preliminary data.</text>
</comment>
<dbReference type="STRING" id="10195.A0A3M7PWN7"/>
<proteinExistence type="predicted"/>
<name>A0A3M7PWN7_BRAPC</name>
<dbReference type="EMBL" id="REGN01008595">
    <property type="protein sequence ID" value="RNA03195.1"/>
    <property type="molecule type" value="Genomic_DNA"/>
</dbReference>
<dbReference type="AlphaFoldDB" id="A0A3M7PWN7"/>
<dbReference type="Pfam" id="PF20206">
    <property type="entry name" value="Tra1_ring"/>
    <property type="match status" value="1"/>
</dbReference>
<dbReference type="InterPro" id="IPR046805">
    <property type="entry name" value="Tra1_ring"/>
</dbReference>
<evidence type="ECO:0000259" key="1">
    <source>
        <dbReference type="Pfam" id="PF02259"/>
    </source>
</evidence>
<evidence type="ECO:0000313" key="2">
    <source>
        <dbReference type="EMBL" id="RNA03195.1"/>
    </source>
</evidence>
<dbReference type="OrthoDB" id="5570127at2759"/>